<protein>
    <submittedName>
        <fullName evidence="1">Uncharacterized protein</fullName>
    </submittedName>
</protein>
<name>A0AA40G683_9HYME</name>
<reference evidence="1" key="1">
    <citation type="submission" date="2021-10" db="EMBL/GenBank/DDBJ databases">
        <title>Melipona bicolor Genome sequencing and assembly.</title>
        <authorList>
            <person name="Araujo N.S."/>
            <person name="Arias M.C."/>
        </authorList>
    </citation>
    <scope>NUCLEOTIDE SEQUENCE</scope>
    <source>
        <strain evidence="1">USP_2M_L1-L4_2017</strain>
        <tissue evidence="1">Whole body</tissue>
    </source>
</reference>
<evidence type="ECO:0000313" key="2">
    <source>
        <dbReference type="Proteomes" id="UP001177670"/>
    </source>
</evidence>
<proteinExistence type="predicted"/>
<accession>A0AA40G683</accession>
<keyword evidence="2" id="KW-1185">Reference proteome</keyword>
<dbReference type="AlphaFoldDB" id="A0AA40G683"/>
<dbReference type="EMBL" id="JAHYIQ010000005">
    <property type="protein sequence ID" value="KAK1131900.1"/>
    <property type="molecule type" value="Genomic_DNA"/>
</dbReference>
<sequence length="130" mass="14294">MVQWTVVLLDNLLGYTGLHRVCKPATNGSVRIIEASPSRATPMRFTTNKQPTILGFRGNSSPCKQMFRDNPTCAICKSAQPIRCSNVATSLVYCETSTSLASNPARGKRINQACRHIRINDPSITRGTVR</sequence>
<evidence type="ECO:0000313" key="1">
    <source>
        <dbReference type="EMBL" id="KAK1131900.1"/>
    </source>
</evidence>
<dbReference type="Proteomes" id="UP001177670">
    <property type="component" value="Unassembled WGS sequence"/>
</dbReference>
<organism evidence="1 2">
    <name type="scientific">Melipona bicolor</name>
    <dbReference type="NCBI Taxonomy" id="60889"/>
    <lineage>
        <taxon>Eukaryota</taxon>
        <taxon>Metazoa</taxon>
        <taxon>Ecdysozoa</taxon>
        <taxon>Arthropoda</taxon>
        <taxon>Hexapoda</taxon>
        <taxon>Insecta</taxon>
        <taxon>Pterygota</taxon>
        <taxon>Neoptera</taxon>
        <taxon>Endopterygota</taxon>
        <taxon>Hymenoptera</taxon>
        <taxon>Apocrita</taxon>
        <taxon>Aculeata</taxon>
        <taxon>Apoidea</taxon>
        <taxon>Anthophila</taxon>
        <taxon>Apidae</taxon>
        <taxon>Melipona</taxon>
    </lineage>
</organism>
<comment type="caution">
    <text evidence="1">The sequence shown here is derived from an EMBL/GenBank/DDBJ whole genome shotgun (WGS) entry which is preliminary data.</text>
</comment>
<gene>
    <name evidence="1" type="ORF">K0M31_016048</name>
</gene>